<accession>A0ACB9H7Z6</accession>
<organism evidence="1 2">
    <name type="scientific">Cichorium intybus</name>
    <name type="common">Chicory</name>
    <dbReference type="NCBI Taxonomy" id="13427"/>
    <lineage>
        <taxon>Eukaryota</taxon>
        <taxon>Viridiplantae</taxon>
        <taxon>Streptophyta</taxon>
        <taxon>Embryophyta</taxon>
        <taxon>Tracheophyta</taxon>
        <taxon>Spermatophyta</taxon>
        <taxon>Magnoliopsida</taxon>
        <taxon>eudicotyledons</taxon>
        <taxon>Gunneridae</taxon>
        <taxon>Pentapetalae</taxon>
        <taxon>asterids</taxon>
        <taxon>campanulids</taxon>
        <taxon>Asterales</taxon>
        <taxon>Asteraceae</taxon>
        <taxon>Cichorioideae</taxon>
        <taxon>Cichorieae</taxon>
        <taxon>Cichoriinae</taxon>
        <taxon>Cichorium</taxon>
    </lineage>
</organism>
<name>A0ACB9H7Z6_CICIN</name>
<keyword evidence="2" id="KW-1185">Reference proteome</keyword>
<evidence type="ECO:0000313" key="1">
    <source>
        <dbReference type="EMBL" id="KAI3791865.1"/>
    </source>
</evidence>
<evidence type="ECO:0000313" key="2">
    <source>
        <dbReference type="Proteomes" id="UP001055811"/>
    </source>
</evidence>
<protein>
    <submittedName>
        <fullName evidence="1">Uncharacterized protein</fullName>
    </submittedName>
</protein>
<gene>
    <name evidence="1" type="ORF">L2E82_05729</name>
</gene>
<dbReference type="EMBL" id="CM042009">
    <property type="protein sequence ID" value="KAI3791865.1"/>
    <property type="molecule type" value="Genomic_DNA"/>
</dbReference>
<reference evidence="1 2" key="2">
    <citation type="journal article" date="2022" name="Mol. Ecol. Resour.">
        <title>The genomes of chicory, endive, great burdock and yacon provide insights into Asteraceae paleo-polyploidization history and plant inulin production.</title>
        <authorList>
            <person name="Fan W."/>
            <person name="Wang S."/>
            <person name="Wang H."/>
            <person name="Wang A."/>
            <person name="Jiang F."/>
            <person name="Liu H."/>
            <person name="Zhao H."/>
            <person name="Xu D."/>
            <person name="Zhang Y."/>
        </authorList>
    </citation>
    <scope>NUCLEOTIDE SEQUENCE [LARGE SCALE GENOMIC DNA]</scope>
    <source>
        <strain evidence="2">cv. Punajuju</strain>
        <tissue evidence="1">Leaves</tissue>
    </source>
</reference>
<comment type="caution">
    <text evidence="1">The sequence shown here is derived from an EMBL/GenBank/DDBJ whole genome shotgun (WGS) entry which is preliminary data.</text>
</comment>
<proteinExistence type="predicted"/>
<sequence length="85" mass="9554">MSRSKRNNTIEGSFYKKAPPSHLANYIRRTVIVFPLPLLTANLRSISFFLFPLLSFPLIQCSDGIKFWKLASCSRGDSGSGFIAR</sequence>
<dbReference type="Proteomes" id="UP001055811">
    <property type="component" value="Linkage Group LG01"/>
</dbReference>
<reference evidence="2" key="1">
    <citation type="journal article" date="2022" name="Mol. Ecol. Resour.">
        <title>The genomes of chicory, endive, great burdock and yacon provide insights into Asteraceae palaeo-polyploidization history and plant inulin production.</title>
        <authorList>
            <person name="Fan W."/>
            <person name="Wang S."/>
            <person name="Wang H."/>
            <person name="Wang A."/>
            <person name="Jiang F."/>
            <person name="Liu H."/>
            <person name="Zhao H."/>
            <person name="Xu D."/>
            <person name="Zhang Y."/>
        </authorList>
    </citation>
    <scope>NUCLEOTIDE SEQUENCE [LARGE SCALE GENOMIC DNA]</scope>
    <source>
        <strain evidence="2">cv. Punajuju</strain>
    </source>
</reference>